<evidence type="ECO:0000313" key="2">
    <source>
        <dbReference type="EMBL" id="TDD88335.1"/>
    </source>
</evidence>
<dbReference type="AlphaFoldDB" id="A0A4R5BQT9"/>
<comment type="caution">
    <text evidence="2">The sequence shown here is derived from an EMBL/GenBank/DDBJ whole genome shotgun (WGS) entry which is preliminary data.</text>
</comment>
<dbReference type="EMBL" id="SMKY01000018">
    <property type="protein sequence ID" value="TDD88335.1"/>
    <property type="molecule type" value="Genomic_DNA"/>
</dbReference>
<feature type="domain" description="DUF6879" evidence="1">
    <location>
        <begin position="1"/>
        <end position="81"/>
    </location>
</feature>
<dbReference type="OrthoDB" id="4562627at2"/>
<protein>
    <recommendedName>
        <fullName evidence="1">DUF6879 domain-containing protein</fullName>
    </recommendedName>
</protein>
<gene>
    <name evidence="2" type="ORF">E1293_06560</name>
</gene>
<dbReference type="InterPro" id="IPR049244">
    <property type="entry name" value="DUF6879"/>
</dbReference>
<evidence type="ECO:0000259" key="1">
    <source>
        <dbReference type="Pfam" id="PF21806"/>
    </source>
</evidence>
<accession>A0A4R5BQT9</accession>
<evidence type="ECO:0000313" key="3">
    <source>
        <dbReference type="Proteomes" id="UP000295578"/>
    </source>
</evidence>
<proteinExistence type="predicted"/>
<sequence>MHLEMRDTYDPSHPAFQDFVSGGSGSYEMTNWRKIVQDAVERGVTIRRARVVSEPLSDYIRWEHMLTSQNVAAGEDVRCLAAFERVWERAIPHEQYEFPSRD</sequence>
<dbReference type="Pfam" id="PF21806">
    <property type="entry name" value="DUF6879"/>
    <property type="match status" value="1"/>
</dbReference>
<keyword evidence="3" id="KW-1185">Reference proteome</keyword>
<reference evidence="2 3" key="1">
    <citation type="submission" date="2019-03" db="EMBL/GenBank/DDBJ databases">
        <title>Draft genome sequences of novel Actinobacteria.</title>
        <authorList>
            <person name="Sahin N."/>
            <person name="Ay H."/>
            <person name="Saygin H."/>
        </authorList>
    </citation>
    <scope>NUCLEOTIDE SEQUENCE [LARGE SCALE GENOMIC DNA]</scope>
    <source>
        <strain evidence="2 3">DSM 45941</strain>
    </source>
</reference>
<name>A0A4R5BQT9_9ACTN</name>
<organism evidence="2 3">
    <name type="scientific">Actinomadura darangshiensis</name>
    <dbReference type="NCBI Taxonomy" id="705336"/>
    <lineage>
        <taxon>Bacteria</taxon>
        <taxon>Bacillati</taxon>
        <taxon>Actinomycetota</taxon>
        <taxon>Actinomycetes</taxon>
        <taxon>Streptosporangiales</taxon>
        <taxon>Thermomonosporaceae</taxon>
        <taxon>Actinomadura</taxon>
    </lineage>
</organism>
<dbReference type="Proteomes" id="UP000295578">
    <property type="component" value="Unassembled WGS sequence"/>
</dbReference>